<evidence type="ECO:0000313" key="1">
    <source>
        <dbReference type="EMBL" id="OLO11410.1"/>
    </source>
</evidence>
<dbReference type="RefSeq" id="WP_075369296.1">
    <property type="nucleotide sequence ID" value="NZ_MSDQ01000024.1"/>
</dbReference>
<gene>
    <name evidence="1" type="ORF">BTW10_09995</name>
</gene>
<name>A0A1Q8TCJ7_9GAMM</name>
<evidence type="ECO:0000313" key="2">
    <source>
        <dbReference type="Proteomes" id="UP000186806"/>
    </source>
</evidence>
<organism evidence="1 2">
    <name type="scientific">Chromohalobacter japonicus</name>
    <dbReference type="NCBI Taxonomy" id="223900"/>
    <lineage>
        <taxon>Bacteria</taxon>
        <taxon>Pseudomonadati</taxon>
        <taxon>Pseudomonadota</taxon>
        <taxon>Gammaproteobacteria</taxon>
        <taxon>Oceanospirillales</taxon>
        <taxon>Halomonadaceae</taxon>
        <taxon>Chromohalobacter</taxon>
    </lineage>
</organism>
<comment type="caution">
    <text evidence="1">The sequence shown here is derived from an EMBL/GenBank/DDBJ whole genome shotgun (WGS) entry which is preliminary data.</text>
</comment>
<protein>
    <submittedName>
        <fullName evidence="1">Uncharacterized protein</fullName>
    </submittedName>
</protein>
<sequence>MTIADYEIEGALQRLRAQARAHRSTAADVYGNDATEAGKLVRIAERMESLADEIEQGAA</sequence>
<dbReference type="EMBL" id="MSDQ01000024">
    <property type="protein sequence ID" value="OLO11410.1"/>
    <property type="molecule type" value="Genomic_DNA"/>
</dbReference>
<accession>A0A1Q8TCJ7</accession>
<dbReference type="Proteomes" id="UP000186806">
    <property type="component" value="Unassembled WGS sequence"/>
</dbReference>
<keyword evidence="2" id="KW-1185">Reference proteome</keyword>
<dbReference type="AlphaFoldDB" id="A0A1Q8TCJ7"/>
<reference evidence="1 2" key="1">
    <citation type="submission" date="2016-12" db="EMBL/GenBank/DDBJ databases">
        <title>Draft genome sequences of strains Salinicola socius SMB35, Salinicola sp. MH3R3-1 and Chromohalobacter sp. SMB17 from the Verkhnekamsk potash mining region of Russia.</title>
        <authorList>
            <person name="Mavrodi D.V."/>
            <person name="Olsson B.E."/>
            <person name="Korsakova E.S."/>
            <person name="Pyankova A."/>
            <person name="Mavrodi O.V."/>
            <person name="Plotnikova E.G."/>
        </authorList>
    </citation>
    <scope>NUCLEOTIDE SEQUENCE [LARGE SCALE GENOMIC DNA]</scope>
    <source>
        <strain evidence="1 2">SMB17</strain>
    </source>
</reference>
<proteinExistence type="predicted"/>